<dbReference type="Pfam" id="PF09343">
    <property type="entry name" value="DUF2460"/>
    <property type="match status" value="1"/>
</dbReference>
<proteinExistence type="predicted"/>
<reference evidence="3" key="1">
    <citation type="journal article" date="2019" name="Int. J. Syst. Evol. Microbiol.">
        <title>The Global Catalogue of Microorganisms (GCM) 10K type strain sequencing project: providing services to taxonomists for standard genome sequencing and annotation.</title>
        <authorList>
            <consortium name="The Broad Institute Genomics Platform"/>
            <consortium name="The Broad Institute Genome Sequencing Center for Infectious Disease"/>
            <person name="Wu L."/>
            <person name="Ma J."/>
        </authorList>
    </citation>
    <scope>NUCLEOTIDE SEQUENCE [LARGE SCALE GENOMIC DNA]</scope>
    <source>
        <strain evidence="3">ICMP 19515</strain>
    </source>
</reference>
<dbReference type="RefSeq" id="WP_378979261.1">
    <property type="nucleotide sequence ID" value="NZ_JBHRVD010000001.1"/>
</dbReference>
<keyword evidence="3" id="KW-1185">Reference proteome</keyword>
<evidence type="ECO:0000313" key="2">
    <source>
        <dbReference type="EMBL" id="MFC3322717.1"/>
    </source>
</evidence>
<dbReference type="Pfam" id="PF05345">
    <property type="entry name" value="He_PIG"/>
    <property type="match status" value="1"/>
</dbReference>
<dbReference type="Gene3D" id="2.60.40.10">
    <property type="entry name" value="Immunoglobulins"/>
    <property type="match status" value="1"/>
</dbReference>
<name>A0ABV7MLU3_9HYPH</name>
<dbReference type="SUPFAM" id="SSF49313">
    <property type="entry name" value="Cadherin-like"/>
    <property type="match status" value="1"/>
</dbReference>
<organism evidence="2 3">
    <name type="scientific">Mesorhizobium cantuariense</name>
    <dbReference type="NCBI Taxonomy" id="1300275"/>
    <lineage>
        <taxon>Bacteria</taxon>
        <taxon>Pseudomonadati</taxon>
        <taxon>Pseudomonadota</taxon>
        <taxon>Alphaproteobacteria</taxon>
        <taxon>Hyphomicrobiales</taxon>
        <taxon>Phyllobacteriaceae</taxon>
        <taxon>Mesorhizobium</taxon>
    </lineage>
</organism>
<comment type="caution">
    <text evidence="2">The sequence shown here is derived from an EMBL/GenBank/DDBJ whole genome shotgun (WGS) entry which is preliminary data.</text>
</comment>
<accession>A0ABV7MLU3</accession>
<gene>
    <name evidence="2" type="ORF">ACFOJ9_13120</name>
</gene>
<dbReference type="Proteomes" id="UP001595648">
    <property type="component" value="Unassembled WGS sequence"/>
</dbReference>
<dbReference type="InterPro" id="IPR013783">
    <property type="entry name" value="Ig-like_fold"/>
</dbReference>
<dbReference type="InterPro" id="IPR011740">
    <property type="entry name" value="DUF2460"/>
</dbReference>
<sequence length="266" mass="28120">MAHLLGRRGSSRLFPLRDPLDNTLTDENIGTGDGETTEFQITKTYADADRPYRRPLAIVSNLVVKVGGVTQVETVDFNHEDGWIAFRDDQPPAAGLAITVSCDFLIPVRYEADSNSITLPIGPDTANPFASAGPFVLVERHVPKPELLGPPSVLAISGTPVLEAVEDFAYDGFTVSAVGGVLPYTFTVHSGSLPAGITLNSSTGVVSGTPTTVGTSSGIVIRVTDDVGSTDDLDAFSIEVVAADPYITRYGAKEVRDGLAAVGWNW</sequence>
<dbReference type="EMBL" id="JBHRVD010000001">
    <property type="protein sequence ID" value="MFC3322717.1"/>
    <property type="molecule type" value="Genomic_DNA"/>
</dbReference>
<feature type="domain" description="DUF2460" evidence="1">
    <location>
        <begin position="7"/>
        <end position="119"/>
    </location>
</feature>
<evidence type="ECO:0000313" key="3">
    <source>
        <dbReference type="Proteomes" id="UP001595648"/>
    </source>
</evidence>
<evidence type="ECO:0000259" key="1">
    <source>
        <dbReference type="Pfam" id="PF09343"/>
    </source>
</evidence>
<dbReference type="InterPro" id="IPR015919">
    <property type="entry name" value="Cadherin-like_sf"/>
</dbReference>
<protein>
    <submittedName>
        <fullName evidence="2">DUF2460 domain-containing protein</fullName>
    </submittedName>
</protein>